<keyword evidence="3" id="KW-1185">Reference proteome</keyword>
<protein>
    <submittedName>
        <fullName evidence="2">592_t:CDS:1</fullName>
    </submittedName>
</protein>
<dbReference type="Proteomes" id="UP000789901">
    <property type="component" value="Unassembled WGS sequence"/>
</dbReference>
<dbReference type="EMBL" id="CAJVQB010031954">
    <property type="protein sequence ID" value="CAG8817647.1"/>
    <property type="molecule type" value="Genomic_DNA"/>
</dbReference>
<evidence type="ECO:0000313" key="2">
    <source>
        <dbReference type="EMBL" id="CAG8817647.1"/>
    </source>
</evidence>
<comment type="caution">
    <text evidence="2">The sequence shown here is derived from an EMBL/GenBank/DDBJ whole genome shotgun (WGS) entry which is preliminary data.</text>
</comment>
<reference evidence="2 3" key="1">
    <citation type="submission" date="2021-06" db="EMBL/GenBank/DDBJ databases">
        <authorList>
            <person name="Kallberg Y."/>
            <person name="Tangrot J."/>
            <person name="Rosling A."/>
        </authorList>
    </citation>
    <scope>NUCLEOTIDE SEQUENCE [LARGE SCALE GENOMIC DNA]</scope>
    <source>
        <strain evidence="2 3">120-4 pot B 10/14</strain>
    </source>
</reference>
<gene>
    <name evidence="2" type="ORF">GMARGA_LOCUS26858</name>
</gene>
<sequence>SYNSDTISWSNDNENELDESNELNDLNSSNISENIHDLDTASNLSSPNQSLLVIVALL</sequence>
<accession>A0ABN7W5G6</accession>
<feature type="region of interest" description="Disordered" evidence="1">
    <location>
        <begin position="1"/>
        <end position="29"/>
    </location>
</feature>
<evidence type="ECO:0000256" key="1">
    <source>
        <dbReference type="SAM" id="MobiDB-lite"/>
    </source>
</evidence>
<name>A0ABN7W5G6_GIGMA</name>
<evidence type="ECO:0000313" key="3">
    <source>
        <dbReference type="Proteomes" id="UP000789901"/>
    </source>
</evidence>
<feature type="compositionally biased region" description="Acidic residues" evidence="1">
    <location>
        <begin position="13"/>
        <end position="22"/>
    </location>
</feature>
<proteinExistence type="predicted"/>
<organism evidence="2 3">
    <name type="scientific">Gigaspora margarita</name>
    <dbReference type="NCBI Taxonomy" id="4874"/>
    <lineage>
        <taxon>Eukaryota</taxon>
        <taxon>Fungi</taxon>
        <taxon>Fungi incertae sedis</taxon>
        <taxon>Mucoromycota</taxon>
        <taxon>Glomeromycotina</taxon>
        <taxon>Glomeromycetes</taxon>
        <taxon>Diversisporales</taxon>
        <taxon>Gigasporaceae</taxon>
        <taxon>Gigaspora</taxon>
    </lineage>
</organism>
<feature type="non-terminal residue" evidence="2">
    <location>
        <position position="1"/>
    </location>
</feature>